<organism evidence="2 3">
    <name type="scientific">Latilactobacillus sakei</name>
    <name type="common">Lactobacillus sakei</name>
    <dbReference type="NCBI Taxonomy" id="1599"/>
    <lineage>
        <taxon>Bacteria</taxon>
        <taxon>Bacillati</taxon>
        <taxon>Bacillota</taxon>
        <taxon>Bacilli</taxon>
        <taxon>Lactobacillales</taxon>
        <taxon>Lactobacillaceae</taxon>
        <taxon>Latilactobacillus</taxon>
    </lineage>
</organism>
<sequence length="364" mass="42561">MTKMKAGWKKILFLGGFLLTIVLASGCYWRYQSLPAQMARLETAVNKHQWTVVEKMIPRFANGRKISKGSYQLFEAQLATKKAKQVFMQQLTKPTAYQIENKMSWFKPKKFLPQARYLSWSASDVPSKTTIYISGQNQLWQLSNQSHQTQQTYLPGQYQLDLTINNQCYGKVTQHRQVNLNQHNYQLKLTPDYFINQPDFQKHRLADVLTYYQSLNQSINQQLDFSHLEGVTAKDRAEVARVFAMLKPNLKAYQQQFQELAMNVDSLKIDGGQEPQVTFDLYIDLKQAVQVIAKTDKTTFELTNDDRQNATVTMQYSTDEKQWLIQTLDFETYEQAPSEWMHKRQVRLKQPNQANWQANQQQET</sequence>
<reference evidence="2 3" key="1">
    <citation type="submission" date="2018-02" db="EMBL/GenBank/DDBJ databases">
        <authorList>
            <person name="Rodrigo-Torres L."/>
            <person name="Arahal R. D."/>
            <person name="Lucena T."/>
        </authorList>
    </citation>
    <scope>NUCLEOTIDE SEQUENCE [LARGE SCALE GENOMIC DNA]</scope>
    <source>
        <strain evidence="2 3">CECT 9267</strain>
    </source>
</reference>
<proteinExistence type="predicted"/>
<dbReference type="Proteomes" id="UP000239650">
    <property type="component" value="Unassembled WGS sequence"/>
</dbReference>
<evidence type="ECO:0000313" key="3">
    <source>
        <dbReference type="Proteomes" id="UP000239650"/>
    </source>
</evidence>
<dbReference type="EMBL" id="OKRC01000010">
    <property type="protein sequence ID" value="SPE22879.1"/>
    <property type="molecule type" value="Genomic_DNA"/>
</dbReference>
<gene>
    <name evidence="2" type="ORF">LAS9267_01783</name>
</gene>
<dbReference type="RefSeq" id="WP_035145648.1">
    <property type="nucleotide sequence ID" value="NZ_CAKMCP010000007.1"/>
</dbReference>
<feature type="domain" description="YvbJ-like NTF2-like" evidence="1">
    <location>
        <begin position="209"/>
        <end position="328"/>
    </location>
</feature>
<name>A0A9N7J021_LATSK</name>
<dbReference type="Pfam" id="PF25155">
    <property type="entry name" value="NTF2_YvbJ"/>
    <property type="match status" value="1"/>
</dbReference>
<protein>
    <recommendedName>
        <fullName evidence="1">YvbJ-like NTF2-like domain-containing protein</fullName>
    </recommendedName>
</protein>
<accession>A0A9N7J021</accession>
<evidence type="ECO:0000313" key="2">
    <source>
        <dbReference type="EMBL" id="SPE22879.1"/>
    </source>
</evidence>
<dbReference type="InterPro" id="IPR056902">
    <property type="entry name" value="NTF2_YvbJ"/>
</dbReference>
<dbReference type="AlphaFoldDB" id="A0A9N7J021"/>
<evidence type="ECO:0000259" key="1">
    <source>
        <dbReference type="Pfam" id="PF25155"/>
    </source>
</evidence>
<comment type="caution">
    <text evidence="2">The sequence shown here is derived from an EMBL/GenBank/DDBJ whole genome shotgun (WGS) entry which is preliminary data.</text>
</comment>
<dbReference type="PROSITE" id="PS51257">
    <property type="entry name" value="PROKAR_LIPOPROTEIN"/>
    <property type="match status" value="1"/>
</dbReference>